<dbReference type="AlphaFoldDB" id="A0A0C3G752"/>
<evidence type="ECO:0000313" key="1">
    <source>
        <dbReference type="EMBL" id="KIM92065.1"/>
    </source>
</evidence>
<proteinExistence type="predicted"/>
<dbReference type="EMBL" id="KN832970">
    <property type="protein sequence ID" value="KIM92065.1"/>
    <property type="molecule type" value="Genomic_DNA"/>
</dbReference>
<name>A0A0C3G752_PILCF</name>
<protein>
    <submittedName>
        <fullName evidence="1">Uncharacterized protein</fullName>
    </submittedName>
</protein>
<keyword evidence="2" id="KW-1185">Reference proteome</keyword>
<reference evidence="1 2" key="1">
    <citation type="submission" date="2014-04" db="EMBL/GenBank/DDBJ databases">
        <authorList>
            <consortium name="DOE Joint Genome Institute"/>
            <person name="Kuo A."/>
            <person name="Tarkka M."/>
            <person name="Buscot F."/>
            <person name="Kohler A."/>
            <person name="Nagy L.G."/>
            <person name="Floudas D."/>
            <person name="Copeland A."/>
            <person name="Barry K.W."/>
            <person name="Cichocki N."/>
            <person name="Veneault-Fourrey C."/>
            <person name="LaButti K."/>
            <person name="Lindquist E.A."/>
            <person name="Lipzen A."/>
            <person name="Lundell T."/>
            <person name="Morin E."/>
            <person name="Murat C."/>
            <person name="Sun H."/>
            <person name="Tunlid A."/>
            <person name="Henrissat B."/>
            <person name="Grigoriev I.V."/>
            <person name="Hibbett D.S."/>
            <person name="Martin F."/>
            <person name="Nordberg H.P."/>
            <person name="Cantor M.N."/>
            <person name="Hua S.X."/>
        </authorList>
    </citation>
    <scope>NUCLEOTIDE SEQUENCE [LARGE SCALE GENOMIC DNA]</scope>
    <source>
        <strain evidence="1 2">F 1598</strain>
    </source>
</reference>
<evidence type="ECO:0000313" key="2">
    <source>
        <dbReference type="Proteomes" id="UP000054166"/>
    </source>
</evidence>
<reference evidence="2" key="2">
    <citation type="submission" date="2015-01" db="EMBL/GenBank/DDBJ databases">
        <title>Evolutionary Origins and Diversification of the Mycorrhizal Mutualists.</title>
        <authorList>
            <consortium name="DOE Joint Genome Institute"/>
            <consortium name="Mycorrhizal Genomics Consortium"/>
            <person name="Kohler A."/>
            <person name="Kuo A."/>
            <person name="Nagy L.G."/>
            <person name="Floudas D."/>
            <person name="Copeland A."/>
            <person name="Barry K.W."/>
            <person name="Cichocki N."/>
            <person name="Veneault-Fourrey C."/>
            <person name="LaButti K."/>
            <person name="Lindquist E.A."/>
            <person name="Lipzen A."/>
            <person name="Lundell T."/>
            <person name="Morin E."/>
            <person name="Murat C."/>
            <person name="Riley R."/>
            <person name="Ohm R."/>
            <person name="Sun H."/>
            <person name="Tunlid A."/>
            <person name="Henrissat B."/>
            <person name="Grigoriev I.V."/>
            <person name="Hibbett D.S."/>
            <person name="Martin F."/>
        </authorList>
    </citation>
    <scope>NUCLEOTIDE SEQUENCE [LARGE SCALE GENOMIC DNA]</scope>
    <source>
        <strain evidence="2">F 1598</strain>
    </source>
</reference>
<dbReference type="Proteomes" id="UP000054166">
    <property type="component" value="Unassembled WGS sequence"/>
</dbReference>
<accession>A0A0C3G752</accession>
<organism evidence="1 2">
    <name type="scientific">Piloderma croceum (strain F 1598)</name>
    <dbReference type="NCBI Taxonomy" id="765440"/>
    <lineage>
        <taxon>Eukaryota</taxon>
        <taxon>Fungi</taxon>
        <taxon>Dikarya</taxon>
        <taxon>Basidiomycota</taxon>
        <taxon>Agaricomycotina</taxon>
        <taxon>Agaricomycetes</taxon>
        <taxon>Agaricomycetidae</taxon>
        <taxon>Atheliales</taxon>
        <taxon>Atheliaceae</taxon>
        <taxon>Piloderma</taxon>
    </lineage>
</organism>
<dbReference type="HOGENOM" id="CLU_2242987_0_0_1"/>
<feature type="non-terminal residue" evidence="1">
    <location>
        <position position="1"/>
    </location>
</feature>
<sequence>TSLRDTSSLTTASCPCLAASNSGVSPAAFSMFTLMLSCARSSCTTIQCPFSAARDSGVCGVMTEEEALEFTSTSSRATSSLTTSSCPFVAASRRGVQNLSSIRSA</sequence>
<dbReference type="OrthoDB" id="3791855at2759"/>
<dbReference type="InParanoid" id="A0A0C3G752"/>
<gene>
    <name evidence="1" type="ORF">PILCRDRAFT_57402</name>
</gene>